<protein>
    <recommendedName>
        <fullName evidence="3">Tetratricopeptide repeat protein</fullName>
    </recommendedName>
</protein>
<gene>
    <name evidence="1" type="ORF">D9X91_19340</name>
</gene>
<sequence length="322" mass="38034">MDIYEKFNELIASERNEEILNLLMEFEYSKKLTIEEKAWVFWNVSDILAMMRKPHQQYKNHSEFVKWGKKELPSEKLHWFASDATQALTLSLGNYFEEWYDWYLYACKHSSITEQNRGARFESHRTAIAALLKMNRLDALDFPLNQLFELIQEDKYWENNIFARLSYNIFLLEKAKKLQEEKMLTKTLEVIKSLIDDDIDAILNDETIKEEQDPCLLGSWEQLNSSRLTKRSMTIALNNLGCTLSRLGMYAESVKAFHLALQHNFRFNEYGLSLYLLSIWSCCKNSQKVVEEWNRYGTKFLSRKNIIRISPELQNVEWGSGA</sequence>
<name>A0A3L7JQ56_9BACI</name>
<evidence type="ECO:0000313" key="1">
    <source>
        <dbReference type="EMBL" id="RLQ92405.1"/>
    </source>
</evidence>
<dbReference type="EMBL" id="RCVZ01000018">
    <property type="protein sequence ID" value="RLQ92405.1"/>
    <property type="molecule type" value="Genomic_DNA"/>
</dbReference>
<dbReference type="RefSeq" id="WP_121682295.1">
    <property type="nucleotide sequence ID" value="NZ_RCVZ01000018.1"/>
</dbReference>
<evidence type="ECO:0000313" key="2">
    <source>
        <dbReference type="Proteomes" id="UP000276770"/>
    </source>
</evidence>
<dbReference type="OrthoDB" id="2648546at2"/>
<reference evidence="1 2" key="1">
    <citation type="submission" date="2018-10" db="EMBL/GenBank/DDBJ databases">
        <title>Falsibacillus sp. genome draft.</title>
        <authorList>
            <person name="Shi S."/>
        </authorList>
    </citation>
    <scope>NUCLEOTIDE SEQUENCE [LARGE SCALE GENOMIC DNA]</scope>
    <source>
        <strain evidence="1 2">GY 10110</strain>
    </source>
</reference>
<dbReference type="Proteomes" id="UP000276770">
    <property type="component" value="Unassembled WGS sequence"/>
</dbReference>
<organism evidence="1 2">
    <name type="scientific">Falsibacillus albus</name>
    <dbReference type="NCBI Taxonomy" id="2478915"/>
    <lineage>
        <taxon>Bacteria</taxon>
        <taxon>Bacillati</taxon>
        <taxon>Bacillota</taxon>
        <taxon>Bacilli</taxon>
        <taxon>Bacillales</taxon>
        <taxon>Bacillaceae</taxon>
        <taxon>Falsibacillus</taxon>
    </lineage>
</organism>
<dbReference type="AlphaFoldDB" id="A0A3L7JQ56"/>
<comment type="caution">
    <text evidence="1">The sequence shown here is derived from an EMBL/GenBank/DDBJ whole genome shotgun (WGS) entry which is preliminary data.</text>
</comment>
<accession>A0A3L7JQ56</accession>
<evidence type="ECO:0008006" key="3">
    <source>
        <dbReference type="Google" id="ProtNLM"/>
    </source>
</evidence>
<proteinExistence type="predicted"/>
<keyword evidence="2" id="KW-1185">Reference proteome</keyword>